<dbReference type="EC" id="1.-.-.-" evidence="7"/>
<dbReference type="Gene3D" id="1.10.8.870">
    <property type="entry name" value="Alpha-glycerophosphate oxidase, cap domain"/>
    <property type="match status" value="1"/>
</dbReference>
<sequence length="530" mass="58948">MQRIHHHNLVDQSEWDVIIIGGGATGLGTALDSASRGLKTLLIEQSDFAKGTSSRSTKLVHGGVRYLAQGDIALVKHALKERGLMQKNAAHLVHKEEFLIPCYDWFSVAKYLVGLKLYDWLAGRFSFGVSKYFSKAETLNLMPGIKEKGLKGAIRYYDGRFDDARLAINIAQTAKEQGATLVNYMKVTGLIKNEQQVKGVTTIDAITNETFKLYGKVVINATGVFVDEILQMNDSKAKKTVRPSQGVHIVIKKEFLNSESALMIPQTSDGRVLFAVQWHNHLLVGTTDTPLDEHSLEPRALKEETDFILNTAASYFKTKPTEDDILSVFSGLRPLAAPTDSNANSTKEISRDHKLIVSAKGLITITGGKWTTYRRMAEETVNLAIKEAGLPSTACKTQQLAIHGCQNASDNNYMNIYGSDRKNIEDLIKQRPELGQKLHQDFPYTHAEVVWSVKNEMVETVEDMLSRRLRILIIDAKAAIEMSETVAAIMAKETGADKQWQAEQVKSFIKLAEGYTYKTKTKKEEPVLAG</sequence>
<keyword evidence="4" id="KW-0274">FAD</keyword>
<dbReference type="Gene3D" id="3.30.9.10">
    <property type="entry name" value="D-Amino Acid Oxidase, subunit A, domain 2"/>
    <property type="match status" value="1"/>
</dbReference>
<accession>A0ABW9JMZ6</accession>
<organism evidence="7 8">
    <name type="scientific">Pedobacter helvus</name>
    <dbReference type="NCBI Taxonomy" id="2563444"/>
    <lineage>
        <taxon>Bacteria</taxon>
        <taxon>Pseudomonadati</taxon>
        <taxon>Bacteroidota</taxon>
        <taxon>Sphingobacteriia</taxon>
        <taxon>Sphingobacteriales</taxon>
        <taxon>Sphingobacteriaceae</taxon>
        <taxon>Pedobacter</taxon>
    </lineage>
</organism>
<evidence type="ECO:0000259" key="6">
    <source>
        <dbReference type="Pfam" id="PF01266"/>
    </source>
</evidence>
<evidence type="ECO:0000256" key="3">
    <source>
        <dbReference type="ARBA" id="ARBA00022630"/>
    </source>
</evidence>
<dbReference type="InterPro" id="IPR038299">
    <property type="entry name" value="DAO_C_sf"/>
</dbReference>
<gene>
    <name evidence="7" type="ORF">E5L68_013005</name>
</gene>
<dbReference type="PRINTS" id="PR01001">
    <property type="entry name" value="FADG3PDH"/>
</dbReference>
<keyword evidence="3" id="KW-0285">Flavoprotein</keyword>
<evidence type="ECO:0000313" key="8">
    <source>
        <dbReference type="Proteomes" id="UP001517367"/>
    </source>
</evidence>
<dbReference type="GO" id="GO:0016491">
    <property type="term" value="F:oxidoreductase activity"/>
    <property type="evidence" value="ECO:0007669"/>
    <property type="project" value="UniProtKB-KW"/>
</dbReference>
<comment type="cofactor">
    <cofactor evidence="1">
        <name>FAD</name>
        <dbReference type="ChEBI" id="CHEBI:57692"/>
    </cofactor>
</comment>
<dbReference type="EMBL" id="SRMP02000023">
    <property type="protein sequence ID" value="MFN0292317.1"/>
    <property type="molecule type" value="Genomic_DNA"/>
</dbReference>
<dbReference type="SUPFAM" id="SSF51905">
    <property type="entry name" value="FAD/NAD(P)-binding domain"/>
    <property type="match status" value="1"/>
</dbReference>
<dbReference type="InterPro" id="IPR036188">
    <property type="entry name" value="FAD/NAD-bd_sf"/>
</dbReference>
<dbReference type="Proteomes" id="UP001517367">
    <property type="component" value="Unassembled WGS sequence"/>
</dbReference>
<evidence type="ECO:0000256" key="4">
    <source>
        <dbReference type="ARBA" id="ARBA00022827"/>
    </source>
</evidence>
<evidence type="ECO:0000256" key="2">
    <source>
        <dbReference type="ARBA" id="ARBA00007330"/>
    </source>
</evidence>
<evidence type="ECO:0000256" key="5">
    <source>
        <dbReference type="ARBA" id="ARBA00023002"/>
    </source>
</evidence>
<evidence type="ECO:0000313" key="7">
    <source>
        <dbReference type="EMBL" id="MFN0292317.1"/>
    </source>
</evidence>
<dbReference type="PANTHER" id="PTHR11985">
    <property type="entry name" value="GLYCEROL-3-PHOSPHATE DEHYDROGENASE"/>
    <property type="match status" value="1"/>
</dbReference>
<dbReference type="PROSITE" id="PS00978">
    <property type="entry name" value="FAD_G3PDH_2"/>
    <property type="match status" value="1"/>
</dbReference>
<dbReference type="InterPro" id="IPR000447">
    <property type="entry name" value="G3P_DH_FAD-dep"/>
</dbReference>
<keyword evidence="8" id="KW-1185">Reference proteome</keyword>
<name>A0ABW9JMZ6_9SPHI</name>
<proteinExistence type="inferred from homology"/>
<protein>
    <submittedName>
        <fullName evidence="7">Glycerol-3-phosphate dehydrogenase/oxidase</fullName>
        <ecNumber evidence="7">1.-.-.-</ecNumber>
    </submittedName>
</protein>
<evidence type="ECO:0000256" key="1">
    <source>
        <dbReference type="ARBA" id="ARBA00001974"/>
    </source>
</evidence>
<dbReference type="PANTHER" id="PTHR11985:SF35">
    <property type="entry name" value="ANAEROBIC GLYCEROL-3-PHOSPHATE DEHYDROGENASE SUBUNIT A"/>
    <property type="match status" value="1"/>
</dbReference>
<dbReference type="InterPro" id="IPR006076">
    <property type="entry name" value="FAD-dep_OxRdtase"/>
</dbReference>
<dbReference type="RefSeq" id="WP_138728370.1">
    <property type="nucleotide sequence ID" value="NZ_SRMP02000023.1"/>
</dbReference>
<keyword evidence="5 7" id="KW-0560">Oxidoreductase</keyword>
<reference evidence="7 8" key="1">
    <citation type="submission" date="2024-12" db="EMBL/GenBank/DDBJ databases">
        <authorList>
            <person name="Hu S."/>
        </authorList>
    </citation>
    <scope>NUCLEOTIDE SEQUENCE [LARGE SCALE GENOMIC DNA]</scope>
    <source>
        <strain evidence="7 8">P-25</strain>
    </source>
</reference>
<feature type="domain" description="FAD dependent oxidoreductase" evidence="6">
    <location>
        <begin position="16"/>
        <end position="373"/>
    </location>
</feature>
<dbReference type="Pfam" id="PF01266">
    <property type="entry name" value="DAO"/>
    <property type="match status" value="1"/>
</dbReference>
<comment type="similarity">
    <text evidence="2">Belongs to the FAD-dependent glycerol-3-phosphate dehydrogenase family.</text>
</comment>
<comment type="caution">
    <text evidence="7">The sequence shown here is derived from an EMBL/GenBank/DDBJ whole genome shotgun (WGS) entry which is preliminary data.</text>
</comment>
<dbReference type="Gene3D" id="3.50.50.60">
    <property type="entry name" value="FAD/NAD(P)-binding domain"/>
    <property type="match status" value="1"/>
</dbReference>